<sequence>MTAVPAGLARRQEGQCRGLHDPGSRAEPAGGGPWGTCAHSPGRLALRGALDTSHRASHSAAARRGAHRALAVRRGIEVWAPRGSSHEIINPHLYVSTLRLQDHPYPQMHNSIDERYRRETETSLSLQPRNRCLA</sequence>
<feature type="region of interest" description="Disordered" evidence="1">
    <location>
        <begin position="115"/>
        <end position="134"/>
    </location>
</feature>
<protein>
    <submittedName>
        <fullName evidence="2">Uncharacterized protein</fullName>
    </submittedName>
</protein>
<proteinExistence type="predicted"/>
<feature type="compositionally biased region" description="Basic and acidic residues" evidence="1">
    <location>
        <begin position="10"/>
        <end position="24"/>
    </location>
</feature>
<evidence type="ECO:0000313" key="3">
    <source>
        <dbReference type="Proteomes" id="UP001066276"/>
    </source>
</evidence>
<comment type="caution">
    <text evidence="2">The sequence shown here is derived from an EMBL/GenBank/DDBJ whole genome shotgun (WGS) entry which is preliminary data.</text>
</comment>
<accession>A0AAV7SGG3</accession>
<reference evidence="2" key="1">
    <citation type="journal article" date="2022" name="bioRxiv">
        <title>Sequencing and chromosome-scale assembly of the giantPleurodeles waltlgenome.</title>
        <authorList>
            <person name="Brown T."/>
            <person name="Elewa A."/>
            <person name="Iarovenko S."/>
            <person name="Subramanian E."/>
            <person name="Araus A.J."/>
            <person name="Petzold A."/>
            <person name="Susuki M."/>
            <person name="Suzuki K.-i.T."/>
            <person name="Hayashi T."/>
            <person name="Toyoda A."/>
            <person name="Oliveira C."/>
            <person name="Osipova E."/>
            <person name="Leigh N.D."/>
            <person name="Simon A."/>
            <person name="Yun M.H."/>
        </authorList>
    </citation>
    <scope>NUCLEOTIDE SEQUENCE</scope>
    <source>
        <strain evidence="2">20211129_DDA</strain>
        <tissue evidence="2">Liver</tissue>
    </source>
</reference>
<organism evidence="2 3">
    <name type="scientific">Pleurodeles waltl</name>
    <name type="common">Iberian ribbed newt</name>
    <dbReference type="NCBI Taxonomy" id="8319"/>
    <lineage>
        <taxon>Eukaryota</taxon>
        <taxon>Metazoa</taxon>
        <taxon>Chordata</taxon>
        <taxon>Craniata</taxon>
        <taxon>Vertebrata</taxon>
        <taxon>Euteleostomi</taxon>
        <taxon>Amphibia</taxon>
        <taxon>Batrachia</taxon>
        <taxon>Caudata</taxon>
        <taxon>Salamandroidea</taxon>
        <taxon>Salamandridae</taxon>
        <taxon>Pleurodelinae</taxon>
        <taxon>Pleurodeles</taxon>
    </lineage>
</organism>
<evidence type="ECO:0000256" key="1">
    <source>
        <dbReference type="SAM" id="MobiDB-lite"/>
    </source>
</evidence>
<feature type="region of interest" description="Disordered" evidence="1">
    <location>
        <begin position="1"/>
        <end position="38"/>
    </location>
</feature>
<keyword evidence="3" id="KW-1185">Reference proteome</keyword>
<dbReference type="Proteomes" id="UP001066276">
    <property type="component" value="Chromosome 4_2"/>
</dbReference>
<name>A0AAV7SGG3_PLEWA</name>
<evidence type="ECO:0000313" key="2">
    <source>
        <dbReference type="EMBL" id="KAJ1163162.1"/>
    </source>
</evidence>
<dbReference type="AlphaFoldDB" id="A0AAV7SGG3"/>
<dbReference type="EMBL" id="JANPWB010000008">
    <property type="protein sequence ID" value="KAJ1163162.1"/>
    <property type="molecule type" value="Genomic_DNA"/>
</dbReference>
<gene>
    <name evidence="2" type="ORF">NDU88_003625</name>
</gene>